<keyword evidence="2" id="KW-1185">Reference proteome</keyword>
<evidence type="ECO:0000313" key="2">
    <source>
        <dbReference type="Proteomes" id="UP000749040"/>
    </source>
</evidence>
<dbReference type="Proteomes" id="UP000749040">
    <property type="component" value="Unassembled WGS sequence"/>
</dbReference>
<name>A0ABS2TL97_9ACTN</name>
<comment type="caution">
    <text evidence="1">The sequence shown here is derived from an EMBL/GenBank/DDBJ whole genome shotgun (WGS) entry which is preliminary data.</text>
</comment>
<accession>A0ABS2TL97</accession>
<dbReference type="RefSeq" id="WP_205355987.1">
    <property type="nucleotide sequence ID" value="NZ_JADKYB010000003.1"/>
</dbReference>
<protein>
    <submittedName>
        <fullName evidence="1">Uncharacterized protein</fullName>
    </submittedName>
</protein>
<dbReference type="EMBL" id="JADKYB010000003">
    <property type="protein sequence ID" value="MBM9504103.1"/>
    <property type="molecule type" value="Genomic_DNA"/>
</dbReference>
<proteinExistence type="predicted"/>
<evidence type="ECO:0000313" key="1">
    <source>
        <dbReference type="EMBL" id="MBM9504103.1"/>
    </source>
</evidence>
<reference evidence="1 2" key="1">
    <citation type="submission" date="2021-01" db="EMBL/GenBank/DDBJ databases">
        <title>Streptomyces acididurans sp. nov., isolated from a peat swamp forest soil.</title>
        <authorList>
            <person name="Chantavorakit T."/>
            <person name="Duangmal K."/>
        </authorList>
    </citation>
    <scope>NUCLEOTIDE SEQUENCE [LARGE SCALE GENOMIC DNA]</scope>
    <source>
        <strain evidence="1 2">KK5PA1</strain>
    </source>
</reference>
<sequence length="97" mass="10647">MSAQPEQPQDPRVRAIPHTINAIGDALSGADRARFYAEVLSAEAGQPIDAVMDRWWMKAMVDRVPGAEHSRANAEAGRRLITIDDLAERLGVPEDAR</sequence>
<organism evidence="1 2">
    <name type="scientific">Actinacidiphila acididurans</name>
    <dbReference type="NCBI Taxonomy" id="2784346"/>
    <lineage>
        <taxon>Bacteria</taxon>
        <taxon>Bacillati</taxon>
        <taxon>Actinomycetota</taxon>
        <taxon>Actinomycetes</taxon>
        <taxon>Kitasatosporales</taxon>
        <taxon>Streptomycetaceae</taxon>
        <taxon>Actinacidiphila</taxon>
    </lineage>
</organism>
<gene>
    <name evidence="1" type="ORF">ITX44_06050</name>
</gene>